<keyword evidence="3" id="KW-1185">Reference proteome</keyword>
<proteinExistence type="predicted"/>
<name>A0ABY0UT74_9FLAO</name>
<sequence>MKRVILESPYAGDIQRNIKYARECLKDSLKRGEAPIASHLLYTQKDVLDDNIPEERQLGIDAGLAWKKVADLHVFYVDFGMSNGMKYASEYAKSQNIDVEYRTLY</sequence>
<dbReference type="Proteomes" id="UP000199574">
    <property type="component" value="Chromosome I"/>
</dbReference>
<dbReference type="InterPro" id="IPR056670">
    <property type="entry name" value="DUF7768"/>
</dbReference>
<protein>
    <recommendedName>
        <fullName evidence="1">DUF7768 domain-containing protein</fullName>
    </recommendedName>
</protein>
<dbReference type="Pfam" id="PF24963">
    <property type="entry name" value="DUF7768"/>
    <property type="match status" value="1"/>
</dbReference>
<dbReference type="RefSeq" id="WP_091606984.1">
    <property type="nucleotide sequence ID" value="NZ_LT629754.1"/>
</dbReference>
<dbReference type="GeneID" id="90594004"/>
<organism evidence="2 3">
    <name type="scientific">Maribacter dokdonensis</name>
    <dbReference type="NCBI Taxonomy" id="320912"/>
    <lineage>
        <taxon>Bacteria</taxon>
        <taxon>Pseudomonadati</taxon>
        <taxon>Bacteroidota</taxon>
        <taxon>Flavobacteriia</taxon>
        <taxon>Flavobacteriales</taxon>
        <taxon>Flavobacteriaceae</taxon>
        <taxon>Maribacter</taxon>
    </lineage>
</organism>
<feature type="domain" description="DUF7768" evidence="1">
    <location>
        <begin position="2"/>
        <end position="102"/>
    </location>
</feature>
<dbReference type="EMBL" id="LT629754">
    <property type="protein sequence ID" value="SDT14897.1"/>
    <property type="molecule type" value="Genomic_DNA"/>
</dbReference>
<reference evidence="2 3" key="1">
    <citation type="submission" date="2016-10" db="EMBL/GenBank/DDBJ databases">
        <authorList>
            <person name="Varghese N."/>
            <person name="Submissions S."/>
        </authorList>
    </citation>
    <scope>NUCLEOTIDE SEQUENCE [LARGE SCALE GENOMIC DNA]</scope>
    <source>
        <strain evidence="2 3">MAR_2009_60</strain>
    </source>
</reference>
<gene>
    <name evidence="2" type="ORF">SAMN05192545_2877</name>
</gene>
<accession>A0ABY0UT74</accession>
<evidence type="ECO:0000259" key="1">
    <source>
        <dbReference type="Pfam" id="PF24963"/>
    </source>
</evidence>
<evidence type="ECO:0000313" key="2">
    <source>
        <dbReference type="EMBL" id="SDT14897.1"/>
    </source>
</evidence>
<evidence type="ECO:0000313" key="3">
    <source>
        <dbReference type="Proteomes" id="UP000199574"/>
    </source>
</evidence>